<protein>
    <submittedName>
        <fullName evidence="3">Glycosyltransferase family 2 protein</fullName>
    </submittedName>
</protein>
<dbReference type="InterPro" id="IPR001173">
    <property type="entry name" value="Glyco_trans_2-like"/>
</dbReference>
<dbReference type="EMBL" id="JAFMPT010000018">
    <property type="protein sequence ID" value="MCC1485251.1"/>
    <property type="molecule type" value="Genomic_DNA"/>
</dbReference>
<keyword evidence="4" id="KW-1185">Reference proteome</keyword>
<reference evidence="4" key="1">
    <citation type="submission" date="2021-03" db="EMBL/GenBank/DDBJ databases">
        <title>Genome of Cognatishimia sp. F0-27.</title>
        <authorList>
            <person name="Ping X."/>
        </authorList>
    </citation>
    <scope>NUCLEOTIDE SEQUENCE [LARGE SCALE GENOMIC DNA]</scope>
    <source>
        <strain evidence="4">E313</strain>
    </source>
</reference>
<feature type="domain" description="Glycosyltransferase 2-like" evidence="2">
    <location>
        <begin position="9"/>
        <end position="117"/>
    </location>
</feature>
<dbReference type="Proteomes" id="UP000778797">
    <property type="component" value="Unassembled WGS sequence"/>
</dbReference>
<dbReference type="CDD" id="cd02511">
    <property type="entry name" value="Beta4Glucosyltransferase"/>
    <property type="match status" value="1"/>
</dbReference>
<evidence type="ECO:0000256" key="1">
    <source>
        <dbReference type="ARBA" id="ARBA00038494"/>
    </source>
</evidence>
<reference evidence="4" key="2">
    <citation type="submission" date="2023-07" db="EMBL/GenBank/DDBJ databases">
        <title>Genome of Winogradskyella sp. E313.</title>
        <authorList>
            <person name="Zhou Y."/>
        </authorList>
    </citation>
    <scope>NUCLEOTIDE SEQUENCE [LARGE SCALE GENOMIC DNA]</scope>
    <source>
        <strain evidence="4">E313</strain>
    </source>
</reference>
<sequence length="256" mass="30368">MTSNHSKISALLITYNEINHIEDVIANVRFCDEIIVVDSYSNDGTYEKLNEYTDVKVIQHKFKNFADQRNFAINQVNNNWILFIDADERITPELQKEILEKVSSNTQSVAFKFKRQFIIQGKKIKYCGFQTDTIFRLFKKGTTKYREDRFVHELPIIDGETELLNHKMLHYSFNDYESYRKKVEHYGKLKALELHKKGTQPNAFKFYSKFLYKFIFNFIFRLGFLDGIAGYNICKLNALGIIYRYRELKRLSVTPK</sequence>
<dbReference type="Gene3D" id="3.90.550.10">
    <property type="entry name" value="Spore Coat Polysaccharide Biosynthesis Protein SpsA, Chain A"/>
    <property type="match status" value="1"/>
</dbReference>
<evidence type="ECO:0000259" key="2">
    <source>
        <dbReference type="Pfam" id="PF00535"/>
    </source>
</evidence>
<name>A0ABS8EPV0_9FLAO</name>
<evidence type="ECO:0000313" key="3">
    <source>
        <dbReference type="EMBL" id="MCC1485251.1"/>
    </source>
</evidence>
<dbReference type="RefSeq" id="WP_227477743.1">
    <property type="nucleotide sequence ID" value="NZ_JAFMPT010000018.1"/>
</dbReference>
<dbReference type="InterPro" id="IPR029044">
    <property type="entry name" value="Nucleotide-diphossugar_trans"/>
</dbReference>
<evidence type="ECO:0000313" key="4">
    <source>
        <dbReference type="Proteomes" id="UP000778797"/>
    </source>
</evidence>
<dbReference type="Pfam" id="PF00535">
    <property type="entry name" value="Glycos_transf_2"/>
    <property type="match status" value="1"/>
</dbReference>
<comment type="similarity">
    <text evidence="1">Belongs to the glycosyltransferase 2 family. WaaE/KdtX subfamily.</text>
</comment>
<accession>A0ABS8EPV0</accession>
<dbReference type="PANTHER" id="PTHR43630">
    <property type="entry name" value="POLY-BETA-1,6-N-ACETYL-D-GLUCOSAMINE SYNTHASE"/>
    <property type="match status" value="1"/>
</dbReference>
<organism evidence="3 4">
    <name type="scientific">Winogradskyella immobilis</name>
    <dbReference type="NCBI Taxonomy" id="2816852"/>
    <lineage>
        <taxon>Bacteria</taxon>
        <taxon>Pseudomonadati</taxon>
        <taxon>Bacteroidota</taxon>
        <taxon>Flavobacteriia</taxon>
        <taxon>Flavobacteriales</taxon>
        <taxon>Flavobacteriaceae</taxon>
        <taxon>Winogradskyella</taxon>
    </lineage>
</organism>
<gene>
    <name evidence="3" type="ORF">J1C55_11670</name>
</gene>
<comment type="caution">
    <text evidence="3">The sequence shown here is derived from an EMBL/GenBank/DDBJ whole genome shotgun (WGS) entry which is preliminary data.</text>
</comment>
<proteinExistence type="inferred from homology"/>
<dbReference type="PANTHER" id="PTHR43630:SF2">
    <property type="entry name" value="GLYCOSYLTRANSFERASE"/>
    <property type="match status" value="1"/>
</dbReference>
<dbReference type="SUPFAM" id="SSF53448">
    <property type="entry name" value="Nucleotide-diphospho-sugar transferases"/>
    <property type="match status" value="1"/>
</dbReference>